<proteinExistence type="predicted"/>
<dbReference type="Gene3D" id="1.25.40.10">
    <property type="entry name" value="Tetratricopeptide repeat domain"/>
    <property type="match status" value="1"/>
</dbReference>
<feature type="repeat" description="TPR" evidence="1">
    <location>
        <begin position="99"/>
        <end position="132"/>
    </location>
</feature>
<protein>
    <recommendedName>
        <fullName evidence="5">Tetratricopeptide repeat protein</fullName>
    </recommendedName>
</protein>
<dbReference type="AlphaFoldDB" id="A0A5C6WT17"/>
<evidence type="ECO:0000256" key="1">
    <source>
        <dbReference type="PROSITE-ProRule" id="PRU00339"/>
    </source>
</evidence>
<accession>A0A5C6WT17</accession>
<dbReference type="OrthoDB" id="5518909at2"/>
<evidence type="ECO:0008006" key="5">
    <source>
        <dbReference type="Google" id="ProtNLM"/>
    </source>
</evidence>
<evidence type="ECO:0000313" key="3">
    <source>
        <dbReference type="EMBL" id="TXD31411.1"/>
    </source>
</evidence>
<dbReference type="InterPro" id="IPR019734">
    <property type="entry name" value="TPR_rpt"/>
</dbReference>
<feature type="signal peptide" evidence="2">
    <location>
        <begin position="1"/>
        <end position="27"/>
    </location>
</feature>
<evidence type="ECO:0000313" key="4">
    <source>
        <dbReference type="Proteomes" id="UP000321046"/>
    </source>
</evidence>
<name>A0A5C6WT17_9DELT</name>
<keyword evidence="2" id="KW-0732">Signal</keyword>
<dbReference type="RefSeq" id="WP_146977584.1">
    <property type="nucleotide sequence ID" value="NZ_VOSL01000148.1"/>
</dbReference>
<sequence>MSIRRWMSLASASWVGVCLVATSPALAQEPGSEAEEGRVSEVVDDAQVPDLKGESVEGGERSAAYDAILAQGTDAYNGGDYETARQRFIEAAQVLPERAQAYRNLARANFWMERYAEATHHYDHYLRLAPQAADAEQVRSERRMAATQAGGEGYVVPGSQRQALEALERELNRGQALTASGGGAYGLYRTVLRMGYAAPELGSVQARLAQRLLDEHDARLLGEASGLVPTLTQTDWAVQRERLQLASELTGDALVADMVERRLMVVEAAEALVDGRYERAARRAGEAAEANPDLRFVGWYRVAALAAGAQPAEALTALDRFRAQAGWDEATDARAGVLRAQLLQALGRYEEAARELEAALR</sequence>
<organism evidence="3 4">
    <name type="scientific">Lujinxingia vulgaris</name>
    <dbReference type="NCBI Taxonomy" id="2600176"/>
    <lineage>
        <taxon>Bacteria</taxon>
        <taxon>Deltaproteobacteria</taxon>
        <taxon>Bradymonadales</taxon>
        <taxon>Lujinxingiaceae</taxon>
        <taxon>Lujinxingia</taxon>
    </lineage>
</organism>
<feature type="chain" id="PRO_5022759876" description="Tetratricopeptide repeat protein" evidence="2">
    <location>
        <begin position="28"/>
        <end position="361"/>
    </location>
</feature>
<dbReference type="EMBL" id="VOSL01000148">
    <property type="protein sequence ID" value="TXD31411.1"/>
    <property type="molecule type" value="Genomic_DNA"/>
</dbReference>
<dbReference type="InterPro" id="IPR011990">
    <property type="entry name" value="TPR-like_helical_dom_sf"/>
</dbReference>
<dbReference type="Proteomes" id="UP000321046">
    <property type="component" value="Unassembled WGS sequence"/>
</dbReference>
<gene>
    <name evidence="3" type="ORF">FRC96_21370</name>
</gene>
<reference evidence="3 4" key="1">
    <citation type="submission" date="2019-08" db="EMBL/GenBank/DDBJ databases">
        <title>Bradymonadales sp. TMQ2.</title>
        <authorList>
            <person name="Liang Q."/>
        </authorList>
    </citation>
    <scope>NUCLEOTIDE SEQUENCE [LARGE SCALE GENOMIC DNA]</scope>
    <source>
        <strain evidence="3 4">TMQ2</strain>
    </source>
</reference>
<dbReference type="SUPFAM" id="SSF48452">
    <property type="entry name" value="TPR-like"/>
    <property type="match status" value="2"/>
</dbReference>
<comment type="caution">
    <text evidence="3">The sequence shown here is derived from an EMBL/GenBank/DDBJ whole genome shotgun (WGS) entry which is preliminary data.</text>
</comment>
<evidence type="ECO:0000256" key="2">
    <source>
        <dbReference type="SAM" id="SignalP"/>
    </source>
</evidence>
<dbReference type="PROSITE" id="PS50005">
    <property type="entry name" value="TPR"/>
    <property type="match status" value="1"/>
</dbReference>
<keyword evidence="1" id="KW-0802">TPR repeat</keyword>